<dbReference type="Gene3D" id="3.40.50.1820">
    <property type="entry name" value="alpha/beta hydrolase"/>
    <property type="match status" value="1"/>
</dbReference>
<accession>A0A7S3QIU7</accession>
<dbReference type="InterPro" id="IPR029058">
    <property type="entry name" value="AB_hydrolase_fold"/>
</dbReference>
<sequence>MKMGKFHLGLFLLSPCIFMNWRDGIGSGGISAVDGFSFNFTPPPSSLWLARLSRKKILATIGGVGVSIPLLLETYARSGCVQSTKKPGWAFTDSEMENIGKDVVKDITVIFHGAGGEDAYTDDLLKTLCKSIDGSGTGIVKMINWEADSADILQASVKGTTIGKELAKTLCSSMYASDNINTSRVANIHAIGISVGAFAADSFLDALSKENKSTAKNKNTAVKKLYCQLTLLDPFQQKAVLGVGYGNKYFGIADRGVDYAQQYLNTDDPVPSTNAPLQHCATIDVTALRPPEIFGHDWPLVYYTEELKRSINAGNGFVPTDKQSSRGSLKML</sequence>
<feature type="signal peptide" evidence="1">
    <location>
        <begin position="1"/>
        <end position="26"/>
    </location>
</feature>
<gene>
    <name evidence="2" type="ORF">CDEB00056_LOCUS23702</name>
</gene>
<feature type="chain" id="PRO_5030554867" evidence="1">
    <location>
        <begin position="27"/>
        <end position="332"/>
    </location>
</feature>
<dbReference type="EMBL" id="HBIO01030933">
    <property type="protein sequence ID" value="CAE0478849.1"/>
    <property type="molecule type" value="Transcribed_RNA"/>
</dbReference>
<reference evidence="2" key="1">
    <citation type="submission" date="2021-01" db="EMBL/GenBank/DDBJ databases">
        <authorList>
            <person name="Corre E."/>
            <person name="Pelletier E."/>
            <person name="Niang G."/>
            <person name="Scheremetjew M."/>
            <person name="Finn R."/>
            <person name="Kale V."/>
            <person name="Holt S."/>
            <person name="Cochrane G."/>
            <person name="Meng A."/>
            <person name="Brown T."/>
            <person name="Cohen L."/>
        </authorList>
    </citation>
    <scope>NUCLEOTIDE SEQUENCE</scope>
    <source>
        <strain evidence="2">MM31A-1</strain>
    </source>
</reference>
<protein>
    <submittedName>
        <fullName evidence="2">Uncharacterized protein</fullName>
    </submittedName>
</protein>
<proteinExistence type="predicted"/>
<name>A0A7S3QIU7_9STRA</name>
<organism evidence="2">
    <name type="scientific">Chaetoceros debilis</name>
    <dbReference type="NCBI Taxonomy" id="122233"/>
    <lineage>
        <taxon>Eukaryota</taxon>
        <taxon>Sar</taxon>
        <taxon>Stramenopiles</taxon>
        <taxon>Ochrophyta</taxon>
        <taxon>Bacillariophyta</taxon>
        <taxon>Coscinodiscophyceae</taxon>
        <taxon>Chaetocerotophycidae</taxon>
        <taxon>Chaetocerotales</taxon>
        <taxon>Chaetocerotaceae</taxon>
        <taxon>Chaetoceros</taxon>
    </lineage>
</organism>
<dbReference type="AlphaFoldDB" id="A0A7S3QIU7"/>
<evidence type="ECO:0000256" key="1">
    <source>
        <dbReference type="SAM" id="SignalP"/>
    </source>
</evidence>
<evidence type="ECO:0000313" key="2">
    <source>
        <dbReference type="EMBL" id="CAE0478849.1"/>
    </source>
</evidence>
<keyword evidence="1" id="KW-0732">Signal</keyword>